<feature type="compositionally biased region" description="Basic and acidic residues" evidence="6">
    <location>
        <begin position="8"/>
        <end position="20"/>
    </location>
</feature>
<evidence type="ECO:0000256" key="6">
    <source>
        <dbReference type="SAM" id="MobiDB-lite"/>
    </source>
</evidence>
<gene>
    <name evidence="8" type="ORF">SAPIO_CDS0345</name>
</gene>
<feature type="region of interest" description="Disordered" evidence="6">
    <location>
        <begin position="1"/>
        <end position="20"/>
    </location>
</feature>
<comment type="caution">
    <text evidence="8">The sequence shown here is derived from an EMBL/GenBank/DDBJ whole genome shotgun (WGS) entry which is preliminary data.</text>
</comment>
<keyword evidence="9" id="KW-1185">Reference proteome</keyword>
<evidence type="ECO:0000313" key="9">
    <source>
        <dbReference type="Proteomes" id="UP000028545"/>
    </source>
</evidence>
<evidence type="ECO:0000313" key="8">
    <source>
        <dbReference type="EMBL" id="KEZ46550.1"/>
    </source>
</evidence>
<evidence type="ECO:0000256" key="7">
    <source>
        <dbReference type="SAM" id="Phobius"/>
    </source>
</evidence>
<dbReference type="GO" id="GO:0005886">
    <property type="term" value="C:plasma membrane"/>
    <property type="evidence" value="ECO:0007669"/>
    <property type="project" value="TreeGrafter"/>
</dbReference>
<dbReference type="SUPFAM" id="SSF103473">
    <property type="entry name" value="MFS general substrate transporter"/>
    <property type="match status" value="1"/>
</dbReference>
<sequence length="114" mass="12837">MATNSDKLVPHTQHEDDPESLELKASKVQARAPVIQCPPHTTERKLVAKIDLHVIPFLSIMYLLAFLDRVNISNANVFGLSGELHLDGTRYNNALVIFFVPYILFEIPSNILLK</sequence>
<dbReference type="GeneID" id="27718497"/>
<keyword evidence="2" id="KW-0813">Transport</keyword>
<evidence type="ECO:0000256" key="3">
    <source>
        <dbReference type="ARBA" id="ARBA00022692"/>
    </source>
</evidence>
<feature type="transmembrane region" description="Helical" evidence="7">
    <location>
        <begin position="54"/>
        <end position="72"/>
    </location>
</feature>
<dbReference type="HOGENOM" id="CLU_113836_1_0_1"/>
<dbReference type="GO" id="GO:0022857">
    <property type="term" value="F:transmembrane transporter activity"/>
    <property type="evidence" value="ECO:0007669"/>
    <property type="project" value="TreeGrafter"/>
</dbReference>
<name>A0A084GGT8_PSEDA</name>
<evidence type="ECO:0000256" key="4">
    <source>
        <dbReference type="ARBA" id="ARBA00022989"/>
    </source>
</evidence>
<evidence type="ECO:0008006" key="10">
    <source>
        <dbReference type="Google" id="ProtNLM"/>
    </source>
</evidence>
<dbReference type="Gene3D" id="1.20.1250.20">
    <property type="entry name" value="MFS general substrate transporter like domains"/>
    <property type="match status" value="1"/>
</dbReference>
<keyword evidence="4 7" id="KW-1133">Transmembrane helix</keyword>
<comment type="subcellular location">
    <subcellularLocation>
        <location evidence="1">Membrane</location>
        <topology evidence="1">Multi-pass membrane protein</topology>
    </subcellularLocation>
</comment>
<dbReference type="OrthoDB" id="2250022at2759"/>
<reference evidence="8 9" key="1">
    <citation type="journal article" date="2014" name="Genome Announc.">
        <title>Draft genome sequence of the pathogenic fungus Scedosporium apiospermum.</title>
        <authorList>
            <person name="Vandeputte P."/>
            <person name="Ghamrawi S."/>
            <person name="Rechenmann M."/>
            <person name="Iltis A."/>
            <person name="Giraud S."/>
            <person name="Fleury M."/>
            <person name="Thornton C."/>
            <person name="Delhaes L."/>
            <person name="Meyer W."/>
            <person name="Papon N."/>
            <person name="Bouchara J.P."/>
        </authorList>
    </citation>
    <scope>NUCLEOTIDE SEQUENCE [LARGE SCALE GENOMIC DNA]</scope>
    <source>
        <strain evidence="8 9">IHEM 14462</strain>
    </source>
</reference>
<protein>
    <recommendedName>
        <fullName evidence="10">Major facilitator superfamily (MFS) profile domain-containing protein</fullName>
    </recommendedName>
</protein>
<dbReference type="KEGG" id="sapo:SAPIO_CDS0345"/>
<organism evidence="8 9">
    <name type="scientific">Pseudallescheria apiosperma</name>
    <name type="common">Scedosporium apiospermum</name>
    <dbReference type="NCBI Taxonomy" id="563466"/>
    <lineage>
        <taxon>Eukaryota</taxon>
        <taxon>Fungi</taxon>
        <taxon>Dikarya</taxon>
        <taxon>Ascomycota</taxon>
        <taxon>Pezizomycotina</taxon>
        <taxon>Sordariomycetes</taxon>
        <taxon>Hypocreomycetidae</taxon>
        <taxon>Microascales</taxon>
        <taxon>Microascaceae</taxon>
        <taxon>Scedosporium</taxon>
    </lineage>
</organism>
<accession>A0A084GGT8</accession>
<dbReference type="AlphaFoldDB" id="A0A084GGT8"/>
<evidence type="ECO:0000256" key="1">
    <source>
        <dbReference type="ARBA" id="ARBA00004141"/>
    </source>
</evidence>
<feature type="transmembrane region" description="Helical" evidence="7">
    <location>
        <begin position="92"/>
        <end position="113"/>
    </location>
</feature>
<evidence type="ECO:0000256" key="5">
    <source>
        <dbReference type="ARBA" id="ARBA00023136"/>
    </source>
</evidence>
<dbReference type="PANTHER" id="PTHR43791:SF46">
    <property type="entry name" value="MAJOR FACILITATOR SUPERFAMILY (MFS) PROFILE DOMAIN-CONTAINING PROTEIN-RELATED"/>
    <property type="match status" value="1"/>
</dbReference>
<keyword evidence="3 7" id="KW-0812">Transmembrane</keyword>
<keyword evidence="5 7" id="KW-0472">Membrane</keyword>
<proteinExistence type="predicted"/>
<dbReference type="RefSeq" id="XP_016646349.1">
    <property type="nucleotide sequence ID" value="XM_016783149.1"/>
</dbReference>
<dbReference type="Proteomes" id="UP000028545">
    <property type="component" value="Unassembled WGS sequence"/>
</dbReference>
<evidence type="ECO:0000256" key="2">
    <source>
        <dbReference type="ARBA" id="ARBA00022448"/>
    </source>
</evidence>
<dbReference type="InterPro" id="IPR036259">
    <property type="entry name" value="MFS_trans_sf"/>
</dbReference>
<dbReference type="OMA" id="HTQHEDD"/>
<dbReference type="VEuPathDB" id="FungiDB:SAPIO_CDS0345"/>
<dbReference type="PANTHER" id="PTHR43791">
    <property type="entry name" value="PERMEASE-RELATED"/>
    <property type="match status" value="1"/>
</dbReference>
<dbReference type="EMBL" id="JOWA01000022">
    <property type="protein sequence ID" value="KEZ46550.1"/>
    <property type="molecule type" value="Genomic_DNA"/>
</dbReference>